<dbReference type="Proteomes" id="UP000485058">
    <property type="component" value="Unassembled WGS sequence"/>
</dbReference>
<feature type="non-terminal residue" evidence="2">
    <location>
        <position position="318"/>
    </location>
</feature>
<dbReference type="EMBL" id="BLLF01003387">
    <property type="protein sequence ID" value="GFH27200.1"/>
    <property type="molecule type" value="Genomic_DNA"/>
</dbReference>
<evidence type="ECO:0000313" key="2">
    <source>
        <dbReference type="EMBL" id="GFH27200.1"/>
    </source>
</evidence>
<dbReference type="AlphaFoldDB" id="A0A6A0A073"/>
<reference evidence="2 3" key="1">
    <citation type="submission" date="2020-02" db="EMBL/GenBank/DDBJ databases">
        <title>Draft genome sequence of Haematococcus lacustris strain NIES-144.</title>
        <authorList>
            <person name="Morimoto D."/>
            <person name="Nakagawa S."/>
            <person name="Yoshida T."/>
            <person name="Sawayama S."/>
        </authorList>
    </citation>
    <scope>NUCLEOTIDE SEQUENCE [LARGE SCALE GENOMIC DNA]</scope>
    <source>
        <strain evidence="2 3">NIES-144</strain>
    </source>
</reference>
<sequence>MHAMIWPSSIVRHCPSLNAICRDASYVIHDTHGPCTQARHAAEQHRDPVLVSVQPEPLIGPAWLEVLGTVASGIPAGDVVAGIDEALHLLLVTAIRQRWSQCSHVWLEAEPQLPKFAQRLDSGENGGAQAMWTTALHEAICGRDAMPNIEQQQQLYVRYGNQPEASAGNWQAAASRVNRSFSSLRAHEPSALESVMMSVKEAPAEFAVPVKQDRRLSPSFKVEVNIHHQGPLALPFTLKACLITQQDMDNILLWAPEDLATEDKANKMTELKGNTTITHYFASNCGASSLAARSLSSPYPADTSAPPASSCNALSMPA</sequence>
<keyword evidence="3" id="KW-1185">Reference proteome</keyword>
<name>A0A6A0A073_HAELA</name>
<protein>
    <submittedName>
        <fullName evidence="2">Uncharacterized protein</fullName>
    </submittedName>
</protein>
<feature type="compositionally biased region" description="Polar residues" evidence="1">
    <location>
        <begin position="306"/>
        <end position="318"/>
    </location>
</feature>
<accession>A0A6A0A073</accession>
<evidence type="ECO:0000313" key="3">
    <source>
        <dbReference type="Proteomes" id="UP000485058"/>
    </source>
</evidence>
<organism evidence="2 3">
    <name type="scientific">Haematococcus lacustris</name>
    <name type="common">Green alga</name>
    <name type="synonym">Haematococcus pluvialis</name>
    <dbReference type="NCBI Taxonomy" id="44745"/>
    <lineage>
        <taxon>Eukaryota</taxon>
        <taxon>Viridiplantae</taxon>
        <taxon>Chlorophyta</taxon>
        <taxon>core chlorophytes</taxon>
        <taxon>Chlorophyceae</taxon>
        <taxon>CS clade</taxon>
        <taxon>Chlamydomonadales</taxon>
        <taxon>Haematococcaceae</taxon>
        <taxon>Haematococcus</taxon>
    </lineage>
</organism>
<comment type="caution">
    <text evidence="2">The sequence shown here is derived from an EMBL/GenBank/DDBJ whole genome shotgun (WGS) entry which is preliminary data.</text>
</comment>
<gene>
    <name evidence="2" type="ORF">HaLaN_25483</name>
</gene>
<proteinExistence type="predicted"/>
<feature type="region of interest" description="Disordered" evidence="1">
    <location>
        <begin position="296"/>
        <end position="318"/>
    </location>
</feature>
<evidence type="ECO:0000256" key="1">
    <source>
        <dbReference type="SAM" id="MobiDB-lite"/>
    </source>
</evidence>